<dbReference type="EMBL" id="QZBT01000078">
    <property type="protein sequence ID" value="THZ82397.1"/>
    <property type="molecule type" value="Genomic_DNA"/>
</dbReference>
<dbReference type="InterPro" id="IPR007201">
    <property type="entry name" value="Mei2-like_Rrm_C"/>
</dbReference>
<dbReference type="SMART" id="SM00647">
    <property type="entry name" value="IBR"/>
    <property type="match status" value="1"/>
</dbReference>
<accession>A0A4S9XT15</accession>
<feature type="domain" description="IBR" evidence="6">
    <location>
        <begin position="477"/>
        <end position="540"/>
    </location>
</feature>
<name>A0A4S9XT15_AURPU</name>
<proteinExistence type="predicted"/>
<keyword evidence="1" id="KW-0479">Metal-binding</keyword>
<evidence type="ECO:0000259" key="6">
    <source>
        <dbReference type="SMART" id="SM00647"/>
    </source>
</evidence>
<evidence type="ECO:0000256" key="4">
    <source>
        <dbReference type="ARBA" id="ARBA00022833"/>
    </source>
</evidence>
<feature type="region of interest" description="Disordered" evidence="5">
    <location>
        <begin position="551"/>
        <end position="573"/>
    </location>
</feature>
<reference evidence="7 8" key="1">
    <citation type="submission" date="2018-10" db="EMBL/GenBank/DDBJ databases">
        <title>Fifty Aureobasidium pullulans genomes reveal a recombining polyextremotolerant generalist.</title>
        <authorList>
            <person name="Gostincar C."/>
            <person name="Turk M."/>
            <person name="Zajc J."/>
            <person name="Gunde-Cimerman N."/>
        </authorList>
    </citation>
    <scope>NUCLEOTIDE SEQUENCE [LARGE SCALE GENOMIC DNA]</scope>
    <source>
        <strain evidence="7 8">EXF-3403</strain>
    </source>
</reference>
<evidence type="ECO:0000313" key="7">
    <source>
        <dbReference type="EMBL" id="THZ82397.1"/>
    </source>
</evidence>
<dbReference type="AlphaFoldDB" id="A0A4S9XT15"/>
<keyword evidence="2" id="KW-0863">Zinc-finger</keyword>
<evidence type="ECO:0000256" key="1">
    <source>
        <dbReference type="ARBA" id="ARBA00022723"/>
    </source>
</evidence>
<dbReference type="CDD" id="cd20335">
    <property type="entry name" value="BRcat_RBR"/>
    <property type="match status" value="1"/>
</dbReference>
<evidence type="ECO:0000256" key="3">
    <source>
        <dbReference type="ARBA" id="ARBA00022786"/>
    </source>
</evidence>
<sequence length="729" mass="80468">MHGRWNVIATGDIRPQGAMFSAITSEESATLHLQNTSSAGATYPLARMTSTDLFDCMIVWMVSARCTLFATSSANIDDGFESQDFRSEDLFSSSSWQTPTSEANSSFGHYDFSYLRIDFSTELNVGYAFVNFTYPEHITNLVSAKVGKPWSLCGSPKRYEVSYATIQGIDCLLAKRHTTLNFRTLRRDSRVQPDLCFSLSGSPLPIFARCAVTRVFHRWPWSGTCLLTANLCRPKLWYHHESDDLPDTSTVGTKAPCPACADVRRTAFRARSSMSYATDFVWDSLLPSAPVSCARGRKLSRDNATTIGLFPSRHGKGPYGPGSHYREGTHHQPSGGGAWRLGRRVTTRSSAKFASSVARLYDGFESQDFIWRKSPPGCHRQQYHPGRGGGGYYQQGRILGPYDNDDGNPPPTVRWWFPAIEEERQHEEQRLVRFERRQVGYRGNGQYQQFGRAHHQQCAVLLGYEEVKNMTNAENFTKYDEAAFRAAVSADPEFRYCMSTTCKSGQGHPAGIDEPTFCCRGCGHNHCVSCEANWHEGLTCAQHQHSLKRAQEDEESQQEVARSSAFVGSKLKTSQGTSSRCRALLGQHDRGTSFAIEEERQHESSGGIASPGNGTSTGFFPLSPSFNINQFTSFGGFGGGGAVAQINNDHFPAENYTTAGMNMSVWANISSSVEPTTSSSTKAHIASSTKAHIASSTKAHIGSNGGRCCGVFDVVWWGFGGGNLRWYIP</sequence>
<dbReference type="GO" id="GO:0008270">
    <property type="term" value="F:zinc ion binding"/>
    <property type="evidence" value="ECO:0007669"/>
    <property type="project" value="UniProtKB-KW"/>
</dbReference>
<feature type="region of interest" description="Disordered" evidence="5">
    <location>
        <begin position="305"/>
        <end position="340"/>
    </location>
</feature>
<gene>
    <name evidence="7" type="ORF">D6C84_05778</name>
</gene>
<evidence type="ECO:0000256" key="2">
    <source>
        <dbReference type="ARBA" id="ARBA00022771"/>
    </source>
</evidence>
<protein>
    <recommendedName>
        <fullName evidence="6">IBR domain-containing protein</fullName>
    </recommendedName>
</protein>
<evidence type="ECO:0000313" key="8">
    <source>
        <dbReference type="Proteomes" id="UP000310039"/>
    </source>
</evidence>
<keyword evidence="4" id="KW-0862">Zinc</keyword>
<organism evidence="7 8">
    <name type="scientific">Aureobasidium pullulans</name>
    <name type="common">Black yeast</name>
    <name type="synonym">Pullularia pullulans</name>
    <dbReference type="NCBI Taxonomy" id="5580"/>
    <lineage>
        <taxon>Eukaryota</taxon>
        <taxon>Fungi</taxon>
        <taxon>Dikarya</taxon>
        <taxon>Ascomycota</taxon>
        <taxon>Pezizomycotina</taxon>
        <taxon>Dothideomycetes</taxon>
        <taxon>Dothideomycetidae</taxon>
        <taxon>Dothideales</taxon>
        <taxon>Saccotheciaceae</taxon>
        <taxon>Aureobasidium</taxon>
    </lineage>
</organism>
<dbReference type="Pfam" id="PF04059">
    <property type="entry name" value="RRM_2"/>
    <property type="match status" value="1"/>
</dbReference>
<dbReference type="InterPro" id="IPR002867">
    <property type="entry name" value="IBR_dom"/>
</dbReference>
<dbReference type="Proteomes" id="UP000310039">
    <property type="component" value="Unassembled WGS sequence"/>
</dbReference>
<evidence type="ECO:0000256" key="5">
    <source>
        <dbReference type="SAM" id="MobiDB-lite"/>
    </source>
</evidence>
<dbReference type="SUPFAM" id="SSF57850">
    <property type="entry name" value="RING/U-box"/>
    <property type="match status" value="1"/>
</dbReference>
<comment type="caution">
    <text evidence="7">The sequence shown here is derived from an EMBL/GenBank/DDBJ whole genome shotgun (WGS) entry which is preliminary data.</text>
</comment>
<keyword evidence="3" id="KW-0833">Ubl conjugation pathway</keyword>
<dbReference type="Pfam" id="PF01485">
    <property type="entry name" value="IBR"/>
    <property type="match status" value="1"/>
</dbReference>